<evidence type="ECO:0000313" key="3">
    <source>
        <dbReference type="Proteomes" id="UP000247620"/>
    </source>
</evidence>
<organism evidence="2 3">
    <name type="scientific">Pseudomonas soli</name>
    <dbReference type="NCBI Taxonomy" id="1306993"/>
    <lineage>
        <taxon>Bacteria</taxon>
        <taxon>Pseudomonadati</taxon>
        <taxon>Pseudomonadota</taxon>
        <taxon>Gammaproteobacteria</taxon>
        <taxon>Pseudomonadales</taxon>
        <taxon>Pseudomonadaceae</taxon>
        <taxon>Pseudomonas</taxon>
    </lineage>
</organism>
<dbReference type="GO" id="GO:0015074">
    <property type="term" value="P:DNA integration"/>
    <property type="evidence" value="ECO:0007669"/>
    <property type="project" value="InterPro"/>
</dbReference>
<gene>
    <name evidence="2" type="ORF">DMX07_12635</name>
</gene>
<sequence length="30" mass="3473">DYIAYYNQERISLRLNGLSPVEFRTQALAA</sequence>
<dbReference type="Pfam" id="PF13333">
    <property type="entry name" value="rve_2"/>
    <property type="match status" value="1"/>
</dbReference>
<dbReference type="InterPro" id="IPR001584">
    <property type="entry name" value="Integrase_cat-core"/>
</dbReference>
<dbReference type="EMBL" id="QJRO01000006">
    <property type="protein sequence ID" value="PYB82508.1"/>
    <property type="molecule type" value="Genomic_DNA"/>
</dbReference>
<comment type="caution">
    <text evidence="2">The sequence shown here is derived from an EMBL/GenBank/DDBJ whole genome shotgun (WGS) entry which is preliminary data.</text>
</comment>
<feature type="non-terminal residue" evidence="2">
    <location>
        <position position="1"/>
    </location>
</feature>
<protein>
    <recommendedName>
        <fullName evidence="1">Integrase catalytic domain-containing protein</fullName>
    </recommendedName>
</protein>
<evidence type="ECO:0000313" key="2">
    <source>
        <dbReference type="EMBL" id="PYB82508.1"/>
    </source>
</evidence>
<dbReference type="Proteomes" id="UP000247620">
    <property type="component" value="Unassembled WGS sequence"/>
</dbReference>
<name>A0A2V4HWE8_9PSED</name>
<proteinExistence type="predicted"/>
<reference evidence="2 3" key="1">
    <citation type="submission" date="2018-06" db="EMBL/GenBank/DDBJ databases">
        <title>Pseudomonas diversity within urban Lake Michigan freshwaters.</title>
        <authorList>
            <person name="Batrich M."/>
            <person name="Hatzopoulos T."/>
            <person name="Putonti C."/>
        </authorList>
    </citation>
    <scope>NUCLEOTIDE SEQUENCE [LARGE SCALE GENOMIC DNA]</scope>
    <source>
        <strain evidence="2 3">LBp-160603</strain>
    </source>
</reference>
<dbReference type="AlphaFoldDB" id="A0A2V4HWE8"/>
<evidence type="ECO:0000259" key="1">
    <source>
        <dbReference type="Pfam" id="PF13333"/>
    </source>
</evidence>
<accession>A0A2V4HWE8</accession>
<feature type="domain" description="Integrase catalytic" evidence="1">
    <location>
        <begin position="1"/>
        <end position="28"/>
    </location>
</feature>
<dbReference type="RefSeq" id="WP_146229522.1">
    <property type="nucleotide sequence ID" value="NZ_QJRO01000006.1"/>
</dbReference>